<dbReference type="Proteomes" id="UP000553957">
    <property type="component" value="Unassembled WGS sequence"/>
</dbReference>
<comment type="caution">
    <text evidence="3">The sequence shown here is derived from an EMBL/GenBank/DDBJ whole genome shotgun (WGS) entry which is preliminary data.</text>
</comment>
<organism evidence="3 4">
    <name type="scientific">Kribbella sandramycini</name>
    <dbReference type="NCBI Taxonomy" id="60450"/>
    <lineage>
        <taxon>Bacteria</taxon>
        <taxon>Bacillati</taxon>
        <taxon>Actinomycetota</taxon>
        <taxon>Actinomycetes</taxon>
        <taxon>Propionibacteriales</taxon>
        <taxon>Kribbellaceae</taxon>
        <taxon>Kribbella</taxon>
    </lineage>
</organism>
<dbReference type="RefSeq" id="WP_171678936.1">
    <property type="nucleotide sequence ID" value="NZ_BAAAGT010000019.1"/>
</dbReference>
<reference evidence="3 4" key="1">
    <citation type="submission" date="2020-05" db="EMBL/GenBank/DDBJ databases">
        <title>Genome sequence of Kribbella sandramycini ATCC 39419.</title>
        <authorList>
            <person name="Maclea K.S."/>
            <person name="Fair J.L."/>
        </authorList>
    </citation>
    <scope>NUCLEOTIDE SEQUENCE [LARGE SCALE GENOMIC DNA]</scope>
    <source>
        <strain evidence="3 4">ATCC 39419</strain>
    </source>
</reference>
<evidence type="ECO:0000256" key="1">
    <source>
        <dbReference type="SAM" id="MobiDB-lite"/>
    </source>
</evidence>
<reference evidence="2 5" key="2">
    <citation type="submission" date="2020-08" db="EMBL/GenBank/DDBJ databases">
        <title>Sequencing the genomes of 1000 actinobacteria strains.</title>
        <authorList>
            <person name="Klenk H.-P."/>
        </authorList>
    </citation>
    <scope>NUCLEOTIDE SEQUENCE [LARGE SCALE GENOMIC DNA]</scope>
    <source>
        <strain evidence="2 5">DSM 15626</strain>
    </source>
</reference>
<dbReference type="EMBL" id="JABJRC010000014">
    <property type="protein sequence ID" value="NOL45648.1"/>
    <property type="molecule type" value="Genomic_DNA"/>
</dbReference>
<proteinExistence type="predicted"/>
<feature type="compositionally biased region" description="Low complexity" evidence="1">
    <location>
        <begin position="18"/>
        <end position="27"/>
    </location>
</feature>
<gene>
    <name evidence="2" type="ORF">HNR71_004517</name>
    <name evidence="3" type="ORF">HPO96_35940</name>
</gene>
<dbReference type="AlphaFoldDB" id="A0A7Y4P412"/>
<feature type="compositionally biased region" description="Gly residues" evidence="1">
    <location>
        <begin position="56"/>
        <end position="68"/>
    </location>
</feature>
<name>A0A7Y4P412_9ACTN</name>
<sequence length="68" mass="6596">MATRGGLLVPPVGGRYNTTDGTYTTSTLRNASGGAPTIQRGGLSPKGGTIDTIARGGFGKAGKGTSGG</sequence>
<dbReference type="EMBL" id="JACHKF010000001">
    <property type="protein sequence ID" value="MBB6568880.1"/>
    <property type="molecule type" value="Genomic_DNA"/>
</dbReference>
<evidence type="ECO:0000313" key="3">
    <source>
        <dbReference type="EMBL" id="NOL45648.1"/>
    </source>
</evidence>
<evidence type="ECO:0000313" key="4">
    <source>
        <dbReference type="Proteomes" id="UP000534306"/>
    </source>
</evidence>
<accession>A0A7Y4P412</accession>
<evidence type="ECO:0000313" key="5">
    <source>
        <dbReference type="Proteomes" id="UP000553957"/>
    </source>
</evidence>
<dbReference type="Proteomes" id="UP000534306">
    <property type="component" value="Unassembled WGS sequence"/>
</dbReference>
<protein>
    <submittedName>
        <fullName evidence="2">Uncharacterized protein YgiB involved in biofilm formation</fullName>
    </submittedName>
</protein>
<evidence type="ECO:0000313" key="2">
    <source>
        <dbReference type="EMBL" id="MBB6568880.1"/>
    </source>
</evidence>
<feature type="region of interest" description="Disordered" evidence="1">
    <location>
        <begin position="1"/>
        <end position="68"/>
    </location>
</feature>
<keyword evidence="4" id="KW-1185">Reference proteome</keyword>